<dbReference type="OrthoDB" id="6500128at2759"/>
<organism evidence="15 16">
    <name type="scientific">Mixia osmundae (strain CBS 9802 / IAM 14324 / JCM 22182 / KY 12970)</name>
    <dbReference type="NCBI Taxonomy" id="764103"/>
    <lineage>
        <taxon>Eukaryota</taxon>
        <taxon>Fungi</taxon>
        <taxon>Dikarya</taxon>
        <taxon>Basidiomycota</taxon>
        <taxon>Pucciniomycotina</taxon>
        <taxon>Mixiomycetes</taxon>
        <taxon>Mixiales</taxon>
        <taxon>Mixiaceae</taxon>
        <taxon>Mixia</taxon>
    </lineage>
</organism>
<evidence type="ECO:0000256" key="3">
    <source>
        <dbReference type="ARBA" id="ARBA00022448"/>
    </source>
</evidence>
<dbReference type="GO" id="GO:0005743">
    <property type="term" value="C:mitochondrial inner membrane"/>
    <property type="evidence" value="ECO:0007669"/>
    <property type="project" value="TreeGrafter"/>
</dbReference>
<evidence type="ECO:0000256" key="11">
    <source>
        <dbReference type="SAM" id="MobiDB-lite"/>
    </source>
</evidence>
<dbReference type="GO" id="GO:0016887">
    <property type="term" value="F:ATP hydrolysis activity"/>
    <property type="evidence" value="ECO:0007669"/>
    <property type="project" value="InterPro"/>
</dbReference>
<keyword evidence="7" id="KW-0067">ATP-binding</keyword>
<evidence type="ECO:0000259" key="13">
    <source>
        <dbReference type="PROSITE" id="PS50893"/>
    </source>
</evidence>
<dbReference type="HOGENOM" id="CLU_000604_17_2_1"/>
<feature type="domain" description="ABC transmembrane type-1" evidence="14">
    <location>
        <begin position="127"/>
        <end position="417"/>
    </location>
</feature>
<keyword evidence="5" id="KW-0677">Repeat</keyword>
<dbReference type="SUPFAM" id="SSF52540">
    <property type="entry name" value="P-loop containing nucleoside triphosphate hydrolases"/>
    <property type="match status" value="2"/>
</dbReference>
<dbReference type="InterPro" id="IPR027417">
    <property type="entry name" value="P-loop_NTPase"/>
</dbReference>
<dbReference type="InParanoid" id="G7DZG2"/>
<evidence type="ECO:0000256" key="4">
    <source>
        <dbReference type="ARBA" id="ARBA00022692"/>
    </source>
</evidence>
<feature type="compositionally biased region" description="Basic and acidic residues" evidence="11">
    <location>
        <begin position="51"/>
        <end position="68"/>
    </location>
</feature>
<dbReference type="InterPro" id="IPR003439">
    <property type="entry name" value="ABC_transporter-like_ATP-bd"/>
</dbReference>
<evidence type="ECO:0000256" key="1">
    <source>
        <dbReference type="ARBA" id="ARBA00004141"/>
    </source>
</evidence>
<evidence type="ECO:0000256" key="9">
    <source>
        <dbReference type="ARBA" id="ARBA00023136"/>
    </source>
</evidence>
<evidence type="ECO:0000313" key="15">
    <source>
        <dbReference type="EMBL" id="GAA95972.1"/>
    </source>
</evidence>
<evidence type="ECO:0000256" key="5">
    <source>
        <dbReference type="ARBA" id="ARBA00022737"/>
    </source>
</evidence>
<feature type="transmembrane region" description="Helical" evidence="12">
    <location>
        <begin position="825"/>
        <end position="847"/>
    </location>
</feature>
<evidence type="ECO:0008006" key="17">
    <source>
        <dbReference type="Google" id="ProtNLM"/>
    </source>
</evidence>
<dbReference type="STRING" id="764103.G7DZG2"/>
<dbReference type="FunFam" id="3.40.50.300:FF:000913">
    <property type="entry name" value="ABC multidrug transporter SitT"/>
    <property type="match status" value="1"/>
</dbReference>
<feature type="transmembrane region" description="Helical" evidence="12">
    <location>
        <begin position="283"/>
        <end position="304"/>
    </location>
</feature>
<dbReference type="PROSITE" id="PS50929">
    <property type="entry name" value="ABC_TM1F"/>
    <property type="match status" value="2"/>
</dbReference>
<dbReference type="SMART" id="SM00382">
    <property type="entry name" value="AAA"/>
    <property type="match status" value="2"/>
</dbReference>
<reference evidence="15 16" key="2">
    <citation type="journal article" date="2012" name="Open Biol.">
        <title>Characteristics of nucleosomes and linker DNA regions on the genome of the basidiomycete Mixia osmundae revealed by mono- and dinucleosome mapping.</title>
        <authorList>
            <person name="Nishida H."/>
            <person name="Kondo S."/>
            <person name="Matsumoto T."/>
            <person name="Suzuki Y."/>
            <person name="Yoshikawa H."/>
            <person name="Taylor T.D."/>
            <person name="Sugiyama J."/>
        </authorList>
    </citation>
    <scope>NUCLEOTIDE SEQUENCE [LARGE SCALE GENOMIC DNA]</scope>
    <source>
        <strain evidence="16">CBS 9802 / IAM 14324 / JCM 22182 / KY 12970</strain>
    </source>
</reference>
<feature type="transmembrane region" description="Helical" evidence="12">
    <location>
        <begin position="396"/>
        <end position="414"/>
    </location>
</feature>
<dbReference type="PROSITE" id="PS00211">
    <property type="entry name" value="ABC_TRANSPORTER_1"/>
    <property type="match status" value="2"/>
</dbReference>
<dbReference type="InterPro" id="IPR017871">
    <property type="entry name" value="ABC_transporter-like_CS"/>
</dbReference>
<evidence type="ECO:0000259" key="14">
    <source>
        <dbReference type="PROSITE" id="PS50929"/>
    </source>
</evidence>
<feature type="transmembrane region" description="Helical" evidence="12">
    <location>
        <begin position="782"/>
        <end position="805"/>
    </location>
</feature>
<feature type="transmembrane region" description="Helical" evidence="12">
    <location>
        <begin position="1008"/>
        <end position="1028"/>
    </location>
</feature>
<evidence type="ECO:0000256" key="12">
    <source>
        <dbReference type="SAM" id="Phobius"/>
    </source>
</evidence>
<proteinExistence type="inferred from homology"/>
<reference evidence="15 16" key="1">
    <citation type="journal article" date="2011" name="J. Gen. Appl. Microbiol.">
        <title>Draft genome sequencing of the enigmatic basidiomycete Mixia osmundae.</title>
        <authorList>
            <person name="Nishida H."/>
            <person name="Nagatsuka Y."/>
            <person name="Sugiyama J."/>
        </authorList>
    </citation>
    <scope>NUCLEOTIDE SEQUENCE [LARGE SCALE GENOMIC DNA]</scope>
    <source>
        <strain evidence="16">CBS 9802 / IAM 14324 / JCM 22182 / KY 12970</strain>
    </source>
</reference>
<dbReference type="EMBL" id="BABT02000069">
    <property type="protein sequence ID" value="GAA95972.1"/>
    <property type="molecule type" value="Genomic_DNA"/>
</dbReference>
<feature type="transmembrane region" description="Helical" evidence="12">
    <location>
        <begin position="927"/>
        <end position="948"/>
    </location>
</feature>
<feature type="transmembrane region" description="Helical" evidence="12">
    <location>
        <begin position="364"/>
        <end position="384"/>
    </location>
</feature>
<evidence type="ECO:0000256" key="10">
    <source>
        <dbReference type="ARBA" id="ARBA00023180"/>
    </source>
</evidence>
<dbReference type="GO" id="GO:0015421">
    <property type="term" value="F:ABC-type oligopeptide transporter activity"/>
    <property type="evidence" value="ECO:0007669"/>
    <property type="project" value="TreeGrafter"/>
</dbReference>
<dbReference type="Pfam" id="PF00005">
    <property type="entry name" value="ABC_tran"/>
    <property type="match status" value="2"/>
</dbReference>
<dbReference type="Gene3D" id="3.40.50.300">
    <property type="entry name" value="P-loop containing nucleotide triphosphate hydrolases"/>
    <property type="match status" value="2"/>
</dbReference>
<feature type="transmembrane region" description="Helical" evidence="12">
    <location>
        <begin position="123"/>
        <end position="147"/>
    </location>
</feature>
<dbReference type="CDD" id="cd03249">
    <property type="entry name" value="ABC_MTABC3_MDL1_MDL2"/>
    <property type="match status" value="1"/>
</dbReference>
<evidence type="ECO:0000313" key="16">
    <source>
        <dbReference type="Proteomes" id="UP000009131"/>
    </source>
</evidence>
<dbReference type="Proteomes" id="UP000009131">
    <property type="component" value="Unassembled WGS sequence"/>
</dbReference>
<protein>
    <recommendedName>
        <fullName evidence="17">Bile salt export pump</fullName>
    </recommendedName>
</protein>
<evidence type="ECO:0000256" key="8">
    <source>
        <dbReference type="ARBA" id="ARBA00022989"/>
    </source>
</evidence>
<dbReference type="FunFam" id="3.40.50.300:FF:000240">
    <property type="entry name" value="ABC transporter B family member 20"/>
    <property type="match status" value="1"/>
</dbReference>
<dbReference type="GO" id="GO:0005524">
    <property type="term" value="F:ATP binding"/>
    <property type="evidence" value="ECO:0007669"/>
    <property type="project" value="UniProtKB-KW"/>
</dbReference>
<dbReference type="GO" id="GO:0090374">
    <property type="term" value="P:oligopeptide export from mitochondrion"/>
    <property type="evidence" value="ECO:0007669"/>
    <property type="project" value="TreeGrafter"/>
</dbReference>
<keyword evidence="4 12" id="KW-0812">Transmembrane</keyword>
<feature type="transmembrane region" description="Helical" evidence="12">
    <location>
        <begin position="899"/>
        <end position="921"/>
    </location>
</feature>
<dbReference type="PANTHER" id="PTHR43394">
    <property type="entry name" value="ATP-DEPENDENT PERMEASE MDL1, MITOCHONDRIAL"/>
    <property type="match status" value="1"/>
</dbReference>
<comment type="caution">
    <text evidence="15">The sequence shown here is derived from an EMBL/GenBank/DDBJ whole genome shotgun (WGS) entry which is preliminary data.</text>
</comment>
<dbReference type="PANTHER" id="PTHR43394:SF27">
    <property type="entry name" value="ATP-DEPENDENT TRANSLOCASE ABCB1-LIKE"/>
    <property type="match status" value="1"/>
</dbReference>
<dbReference type="SUPFAM" id="SSF90123">
    <property type="entry name" value="ABC transporter transmembrane region"/>
    <property type="match status" value="2"/>
</dbReference>
<dbReference type="InterPro" id="IPR036640">
    <property type="entry name" value="ABC1_TM_sf"/>
</dbReference>
<feature type="domain" description="ABC transporter" evidence="13">
    <location>
        <begin position="1103"/>
        <end position="1342"/>
    </location>
</feature>
<dbReference type="InterPro" id="IPR039421">
    <property type="entry name" value="Type_1_exporter"/>
</dbReference>
<evidence type="ECO:0000256" key="6">
    <source>
        <dbReference type="ARBA" id="ARBA00022741"/>
    </source>
</evidence>
<feature type="region of interest" description="Disordered" evidence="11">
    <location>
        <begin position="1"/>
        <end position="82"/>
    </location>
</feature>
<dbReference type="Gene3D" id="1.20.1560.10">
    <property type="entry name" value="ABC transporter type 1, transmembrane domain"/>
    <property type="match status" value="1"/>
</dbReference>
<comment type="similarity">
    <text evidence="2">Belongs to the ABC transporter superfamily. ABCB family. Multidrug resistance exporter (TC 3.A.1.201) subfamily.</text>
</comment>
<dbReference type="CDD" id="cd18578">
    <property type="entry name" value="ABC_6TM_Pgp_ABCB1_D2_like"/>
    <property type="match status" value="1"/>
</dbReference>
<dbReference type="PROSITE" id="PS50893">
    <property type="entry name" value="ABC_TRANSPORTER_2"/>
    <property type="match status" value="2"/>
</dbReference>
<dbReference type="eggNOG" id="KOG0055">
    <property type="taxonomic scope" value="Eukaryota"/>
</dbReference>
<sequence length="1346" mass="146817">MTNKLARKPSAKYNDPFRAQDRSSSPHSTRGSPPRSRRNGLLVEQTNPIRADVRQTDVDTPIEIRLENRSATSSDADHGKAHSLEDEKVHILNASPASSVTADATPAKGSYLRIFRFASRTNVIFNFIGLFCAILCGFGLPLMTVLFGNLTDSFVNFTATVLNGEDPGSAKQTLFSSIDRDAILLVILGGALGVLTFVYKFIWSYTAEATTRRMREEFLSSVLRQDITFFDTEMSPGVVSTRIANETQQIQQGIDEKVPTVASLLSTFVTGFVVAYIRNWRLALVLTSMLPSMAITAAVMNRLLASRRKEALVHSGKGATLVEEVFSSIRTVQAFGMQNALAKLYDKHNQAVLRTGLISARIHSAGFAWFFMTIYLSYALAFWFGTKLLLNGSASAGQIVNCIFAVLLASFSLSQITLPAQAISFAAVASGKLFETIDRKPTIDASSTTGLKPRQVTGSIAFKNVSFAYPGRPDVRVLQDFSYTFAAGQVTAIVGASGSGKSSILNLLTRFYDPLAGSVNVDDRNIKALNIRWLRQRIGIVSQTPNLFSGSIYDNISLGLIGTKYENASKEVKMQLVIDACKTANAHGFILKLQDAYEGQIGERAGILSGGQKQRLAIARAVVSRPPMLIFDEATSALDSANEKEVQAAINNVVVGKTTIIVAHRLSTIRNAHEIVVMSRGALVERGSHEQLMTLQDGRYRKLVQAQSLTEHDRPKSSVPSRPLSSRRSTRNLFMSFGVPPEEDFFDVPDEAESAEIEKIKQKAFLPLMIRTARLNPMRWRYLIAIIFAIAGGVAYPAIGILFALEIQAFSGTFNQIESTHTRYAIFFLIVAGSASLAMLIEGYSFYTCGESLSRVLRLKTFKSLMGQDVEFHDREDATGTLTAAVDGRAQKVNGLGGVTFGIITNCFVTLIAGCTLGLIFAWKTALVGIALIPATLATGMCGAKIVMMQRARVAGAHTESSRLACEAAGAIRTVACLTSEQQILRRYREALAQVQKSSNRFAFGSNLLFGFCQALNFPSIGLIFWFGSRQLVNNEISELHFYIVLMTVVFASIQAGAVFNHVGDASQAARAMSDSEQLFENVPEINGRGQEGQLVERLSGHIKFENVHFSYPHRPSIPVLRGIDLEIKPGQFVALVGASGSGKSTICQLLERFYDAEDGQVTIDGHDIRDLGLDSFRSSVSLVSQDPVLFSGTIRFNVLLGSPDPSKVSEADLFDACRSANIHDFVQSLPLGYETEVGGRGSQLSGGQRQRLCLARALIRKPRILLLDEATASLDAHSERVVQAALDKAAHGRSCISIAHRLSSIAHADVIYVIEAGQVIEKGSHSELMRIRDGHYRAMIGHQTI</sequence>
<dbReference type="Pfam" id="PF00664">
    <property type="entry name" value="ABC_membrane"/>
    <property type="match status" value="2"/>
</dbReference>
<feature type="compositionally biased region" description="Polar residues" evidence="11">
    <location>
        <begin position="22"/>
        <end position="31"/>
    </location>
</feature>
<dbReference type="InterPro" id="IPR003593">
    <property type="entry name" value="AAA+_ATPase"/>
</dbReference>
<evidence type="ECO:0000256" key="7">
    <source>
        <dbReference type="ARBA" id="ARBA00022840"/>
    </source>
</evidence>
<gene>
    <name evidence="15" type="primary">Mo02630</name>
    <name evidence="15" type="ORF">E5Q_02630</name>
</gene>
<evidence type="ECO:0000256" key="2">
    <source>
        <dbReference type="ARBA" id="ARBA00007577"/>
    </source>
</evidence>
<keyword evidence="10" id="KW-0325">Glycoprotein</keyword>
<comment type="subcellular location">
    <subcellularLocation>
        <location evidence="1">Membrane</location>
        <topology evidence="1">Multi-pass membrane protein</topology>
    </subcellularLocation>
</comment>
<accession>G7DZG2</accession>
<dbReference type="CDD" id="cd18577">
    <property type="entry name" value="ABC_6TM_Pgp_ABCB1_D1_like"/>
    <property type="match status" value="1"/>
</dbReference>
<name>G7DZG2_MIXOS</name>
<dbReference type="InterPro" id="IPR011527">
    <property type="entry name" value="ABC1_TM_dom"/>
</dbReference>
<keyword evidence="16" id="KW-1185">Reference proteome</keyword>
<feature type="domain" description="ABC transporter" evidence="13">
    <location>
        <begin position="460"/>
        <end position="705"/>
    </location>
</feature>
<feature type="transmembrane region" description="Helical" evidence="12">
    <location>
        <begin position="258"/>
        <end position="277"/>
    </location>
</feature>
<feature type="transmembrane region" description="Helical" evidence="12">
    <location>
        <begin position="182"/>
        <end position="205"/>
    </location>
</feature>
<feature type="domain" description="ABC transmembrane type-1" evidence="14">
    <location>
        <begin position="783"/>
        <end position="1068"/>
    </location>
</feature>
<keyword evidence="6" id="KW-0547">Nucleotide-binding</keyword>
<keyword evidence="9 12" id="KW-0472">Membrane</keyword>
<dbReference type="FunCoup" id="G7DZG2">
    <property type="interactions" value="11"/>
</dbReference>
<keyword evidence="3" id="KW-0813">Transport</keyword>
<keyword evidence="8 12" id="KW-1133">Transmembrane helix</keyword>
<feature type="transmembrane region" description="Helical" evidence="12">
    <location>
        <begin position="1040"/>
        <end position="1063"/>
    </location>
</feature>
<feature type="compositionally biased region" description="Basic residues" evidence="11">
    <location>
        <begin position="1"/>
        <end position="10"/>
    </location>
</feature>